<dbReference type="AlphaFoldDB" id="A0A2T9XWR5"/>
<keyword evidence="2" id="KW-1185">Reference proteome</keyword>
<name>A0A2T9XWR5_9FUNG</name>
<comment type="caution">
    <text evidence="1">The sequence shown here is derived from an EMBL/GenBank/DDBJ whole genome shotgun (WGS) entry which is preliminary data.</text>
</comment>
<sequence>MWTIFQCADNTCLSTSPIPKGNVNFSSKKDQATYKCPSNGYSYSTYGIVNGYICGDREKDFNPSKICFKYDSKITLFYDYPYKFPKGATGMKKRKCTIRKFGCSKVIISCSSTFKSECEDINASQLCNTLPDGAVYIYKNQCKCRKIGNKRTFGCTHPISLKHSKSQTSMSSKISPKTTTSININNQSKTLTASKSTTTSTSIKANTAATYTSTSLTKSTIEATSTTSKFKSTTKMYTSTKSKYTTEKAESTKSTFITKKNTSATVKPAYYRSTFTKPVHYKSMYSDPKTTLSASTNCNVENYSFNEYSIKDGYLCIIENNNGNYSGSCLAIENTASSFVDFNHNNFGDSFGLIKRNCTISLDAENPQVLCVPYKSEDCEPIPVREYCNEMSNMRYYIDKKAFCWCSFFRSDREMNCQPFSEIKSIPATEARATSTVR</sequence>
<evidence type="ECO:0000313" key="1">
    <source>
        <dbReference type="EMBL" id="PVU84515.1"/>
    </source>
</evidence>
<dbReference type="Proteomes" id="UP000245609">
    <property type="component" value="Unassembled WGS sequence"/>
</dbReference>
<organism evidence="1 2">
    <name type="scientific">Smittium megazygosporum</name>
    <dbReference type="NCBI Taxonomy" id="133381"/>
    <lineage>
        <taxon>Eukaryota</taxon>
        <taxon>Fungi</taxon>
        <taxon>Fungi incertae sedis</taxon>
        <taxon>Zoopagomycota</taxon>
        <taxon>Kickxellomycotina</taxon>
        <taxon>Harpellomycetes</taxon>
        <taxon>Harpellales</taxon>
        <taxon>Legeriomycetaceae</taxon>
        <taxon>Smittium</taxon>
    </lineage>
</organism>
<reference evidence="1 2" key="1">
    <citation type="journal article" date="2018" name="MBio">
        <title>Comparative Genomics Reveals the Core Gene Toolbox for the Fungus-Insect Symbiosis.</title>
        <authorList>
            <person name="Wang Y."/>
            <person name="Stata M."/>
            <person name="Wang W."/>
            <person name="Stajich J.E."/>
            <person name="White M.M."/>
            <person name="Moncalvo J.M."/>
        </authorList>
    </citation>
    <scope>NUCLEOTIDE SEQUENCE [LARGE SCALE GENOMIC DNA]</scope>
    <source>
        <strain evidence="1 2">SC-DP-2</strain>
    </source>
</reference>
<dbReference type="EMBL" id="MBFS01003910">
    <property type="protein sequence ID" value="PVU84515.1"/>
    <property type="molecule type" value="Genomic_DNA"/>
</dbReference>
<gene>
    <name evidence="1" type="ORF">BB560_007322</name>
</gene>
<proteinExistence type="predicted"/>
<accession>A0A2T9XWR5</accession>
<evidence type="ECO:0000313" key="2">
    <source>
        <dbReference type="Proteomes" id="UP000245609"/>
    </source>
</evidence>
<protein>
    <submittedName>
        <fullName evidence="1">Uncharacterized protein</fullName>
    </submittedName>
</protein>